<evidence type="ECO:0000259" key="1">
    <source>
        <dbReference type="Pfam" id="PF01872"/>
    </source>
</evidence>
<dbReference type="RefSeq" id="WP_169348218.1">
    <property type="nucleotide sequence ID" value="NZ_JABBJJ010000162.1"/>
</dbReference>
<gene>
    <name evidence="2" type="ORF">HG543_29430</name>
</gene>
<dbReference type="EMBL" id="JABBJJ010000162">
    <property type="protein sequence ID" value="NMO18956.1"/>
    <property type="molecule type" value="Genomic_DNA"/>
</dbReference>
<reference evidence="2 3" key="1">
    <citation type="submission" date="2020-04" db="EMBL/GenBank/DDBJ databases">
        <title>Draft genome of Pyxidicoccus fallax type strain.</title>
        <authorList>
            <person name="Whitworth D.E."/>
        </authorList>
    </citation>
    <scope>NUCLEOTIDE SEQUENCE [LARGE SCALE GENOMIC DNA]</scope>
    <source>
        <strain evidence="2 3">DSM 14698</strain>
    </source>
</reference>
<dbReference type="PANTHER" id="PTHR38011:SF11">
    <property type="entry name" value="2,5-DIAMINO-6-RIBOSYLAMINO-4(3H)-PYRIMIDINONE 5'-PHOSPHATE REDUCTASE"/>
    <property type="match status" value="1"/>
</dbReference>
<feature type="domain" description="Bacterial bifunctional deaminase-reductase C-terminal" evidence="1">
    <location>
        <begin position="3"/>
        <end position="178"/>
    </location>
</feature>
<organism evidence="2 3">
    <name type="scientific">Pyxidicoccus fallax</name>
    <dbReference type="NCBI Taxonomy" id="394095"/>
    <lineage>
        <taxon>Bacteria</taxon>
        <taxon>Pseudomonadati</taxon>
        <taxon>Myxococcota</taxon>
        <taxon>Myxococcia</taxon>
        <taxon>Myxococcales</taxon>
        <taxon>Cystobacterineae</taxon>
        <taxon>Myxococcaceae</taxon>
        <taxon>Pyxidicoccus</taxon>
    </lineage>
</organism>
<dbReference type="Proteomes" id="UP000518300">
    <property type="component" value="Unassembled WGS sequence"/>
</dbReference>
<evidence type="ECO:0000313" key="2">
    <source>
        <dbReference type="EMBL" id="NMO18956.1"/>
    </source>
</evidence>
<comment type="caution">
    <text evidence="2">The sequence shown here is derived from an EMBL/GenBank/DDBJ whole genome shotgun (WGS) entry which is preliminary data.</text>
</comment>
<dbReference type="GO" id="GO:0009231">
    <property type="term" value="P:riboflavin biosynthetic process"/>
    <property type="evidence" value="ECO:0007669"/>
    <property type="project" value="InterPro"/>
</dbReference>
<dbReference type="SUPFAM" id="SSF53597">
    <property type="entry name" value="Dihydrofolate reductase-like"/>
    <property type="match status" value="1"/>
</dbReference>
<dbReference type="Pfam" id="PF01872">
    <property type="entry name" value="RibD_C"/>
    <property type="match status" value="1"/>
</dbReference>
<dbReference type="InterPro" id="IPR002734">
    <property type="entry name" value="RibDG_C"/>
</dbReference>
<keyword evidence="3" id="KW-1185">Reference proteome</keyword>
<dbReference type="InterPro" id="IPR024072">
    <property type="entry name" value="DHFR-like_dom_sf"/>
</dbReference>
<sequence length="186" mass="20512">MRKLSVFNNVSLDGYFVDASGDMSWAHKQDAEWNAFTSENASGGGALVLGRVTYDMMAGFWPTPAAHALMPDVAEGMNRMPKVVFSRTLERASWENTRLVKGDLVSEMRKLKAEPGPDMVILGSGSIVAQLTEARLVDDYQLAVHPLVLGSGRTLFQGVQRRLELTLKQTRAFSNGCVMLWYQPAS</sequence>
<evidence type="ECO:0000313" key="3">
    <source>
        <dbReference type="Proteomes" id="UP000518300"/>
    </source>
</evidence>
<proteinExistence type="predicted"/>
<dbReference type="InterPro" id="IPR050765">
    <property type="entry name" value="Riboflavin_Biosynth_HTPR"/>
</dbReference>
<protein>
    <submittedName>
        <fullName evidence="2">Dihydrofolate reductase</fullName>
    </submittedName>
</protein>
<name>A0A848LMJ2_9BACT</name>
<dbReference type="GO" id="GO:0008703">
    <property type="term" value="F:5-amino-6-(5-phosphoribosylamino)uracil reductase activity"/>
    <property type="evidence" value="ECO:0007669"/>
    <property type="project" value="InterPro"/>
</dbReference>
<dbReference type="Gene3D" id="3.40.430.10">
    <property type="entry name" value="Dihydrofolate Reductase, subunit A"/>
    <property type="match status" value="1"/>
</dbReference>
<dbReference type="PANTHER" id="PTHR38011">
    <property type="entry name" value="DIHYDROFOLATE REDUCTASE FAMILY PROTEIN (AFU_ORTHOLOGUE AFUA_8G06820)"/>
    <property type="match status" value="1"/>
</dbReference>
<accession>A0A848LMJ2</accession>
<dbReference type="AlphaFoldDB" id="A0A848LMJ2"/>